<feature type="transmembrane region" description="Helical" evidence="1">
    <location>
        <begin position="1097"/>
        <end position="1120"/>
    </location>
</feature>
<keyword evidence="1" id="KW-1133">Transmembrane helix</keyword>
<feature type="transmembrane region" description="Helical" evidence="1">
    <location>
        <begin position="559"/>
        <end position="582"/>
    </location>
</feature>
<accession>A0A317PJV8</accession>
<dbReference type="GO" id="GO:0042910">
    <property type="term" value="F:xenobiotic transmembrane transporter activity"/>
    <property type="evidence" value="ECO:0007669"/>
    <property type="project" value="TreeGrafter"/>
</dbReference>
<keyword evidence="1" id="KW-0812">Transmembrane</keyword>
<dbReference type="PRINTS" id="PR00702">
    <property type="entry name" value="ACRIFLAVINRP"/>
</dbReference>
<name>A0A317PJV8_9HYPH</name>
<dbReference type="EMBL" id="QGTR01000003">
    <property type="protein sequence ID" value="PWV99934.1"/>
    <property type="molecule type" value="Genomic_DNA"/>
</dbReference>
<feature type="transmembrane region" description="Helical" evidence="1">
    <location>
        <begin position="1020"/>
        <end position="1041"/>
    </location>
</feature>
<feature type="transmembrane region" description="Helical" evidence="1">
    <location>
        <begin position="536"/>
        <end position="553"/>
    </location>
</feature>
<dbReference type="Gene3D" id="3.30.70.1440">
    <property type="entry name" value="Multidrug efflux transporter AcrB pore domain"/>
    <property type="match status" value="1"/>
</dbReference>
<protein>
    <submittedName>
        <fullName evidence="2">Multidrug efflux pump subunit AcrB</fullName>
    </submittedName>
</protein>
<dbReference type="SUPFAM" id="SSF82714">
    <property type="entry name" value="Multidrug efflux transporter AcrB TolC docking domain, DN and DC subdomains"/>
    <property type="match status" value="2"/>
</dbReference>
<dbReference type="Gene3D" id="1.20.1640.10">
    <property type="entry name" value="Multidrug efflux transporter AcrB transmembrane domain"/>
    <property type="match status" value="4"/>
</dbReference>
<dbReference type="Gene3D" id="3.30.70.1430">
    <property type="entry name" value="Multidrug efflux transporter AcrB pore domain"/>
    <property type="match status" value="2"/>
</dbReference>
<dbReference type="Gene3D" id="3.30.70.1320">
    <property type="entry name" value="Multidrug efflux transporter AcrB pore domain like"/>
    <property type="match status" value="1"/>
</dbReference>
<dbReference type="PANTHER" id="PTHR32063:SF33">
    <property type="entry name" value="RND SUPERFAMILY EFFLUX PUMP PERMEASE COMPONENT"/>
    <property type="match status" value="1"/>
</dbReference>
<feature type="transmembrane region" description="Helical" evidence="1">
    <location>
        <begin position="1068"/>
        <end position="1085"/>
    </location>
</feature>
<feature type="transmembrane region" description="Helical" evidence="1">
    <location>
        <begin position="438"/>
        <end position="463"/>
    </location>
</feature>
<dbReference type="Pfam" id="PF00873">
    <property type="entry name" value="ACR_tran"/>
    <property type="match status" value="2"/>
</dbReference>
<dbReference type="AlphaFoldDB" id="A0A317PJV8"/>
<reference evidence="2 3" key="1">
    <citation type="submission" date="2018-05" db="EMBL/GenBank/DDBJ databases">
        <title>Genomic Encyclopedia of Type Strains, Phase IV (KMG-IV): sequencing the most valuable type-strain genomes for metagenomic binning, comparative biology and taxonomic classification.</title>
        <authorList>
            <person name="Goeker M."/>
        </authorList>
    </citation>
    <scope>NUCLEOTIDE SEQUENCE [LARGE SCALE GENOMIC DNA]</scope>
    <source>
        <strain evidence="2 3">DSM 16791</strain>
    </source>
</reference>
<feature type="transmembrane region" description="Helical" evidence="1">
    <location>
        <begin position="470"/>
        <end position="497"/>
    </location>
</feature>
<evidence type="ECO:0000313" key="2">
    <source>
        <dbReference type="EMBL" id="PWV99934.1"/>
    </source>
</evidence>
<keyword evidence="1" id="KW-0472">Membrane</keyword>
<feature type="transmembrane region" description="Helical" evidence="1">
    <location>
        <begin position="994"/>
        <end position="1014"/>
    </location>
</feature>
<dbReference type="PANTHER" id="PTHR32063">
    <property type="match status" value="1"/>
</dbReference>
<feature type="transmembrane region" description="Helical" evidence="1">
    <location>
        <begin position="629"/>
        <end position="649"/>
    </location>
</feature>
<dbReference type="SUPFAM" id="SSF82866">
    <property type="entry name" value="Multidrug efflux transporter AcrB transmembrane domain"/>
    <property type="match status" value="2"/>
</dbReference>
<feature type="transmembrane region" description="Helical" evidence="1">
    <location>
        <begin position="968"/>
        <end position="987"/>
    </location>
</feature>
<dbReference type="InterPro" id="IPR001036">
    <property type="entry name" value="Acrflvin-R"/>
</dbReference>
<evidence type="ECO:0000256" key="1">
    <source>
        <dbReference type="SAM" id="Phobius"/>
    </source>
</evidence>
<evidence type="ECO:0000313" key="3">
    <source>
        <dbReference type="Proteomes" id="UP000246352"/>
    </source>
</evidence>
<organism evidence="2 3">
    <name type="scientific">Hoeflea marina</name>
    <dbReference type="NCBI Taxonomy" id="274592"/>
    <lineage>
        <taxon>Bacteria</taxon>
        <taxon>Pseudomonadati</taxon>
        <taxon>Pseudomonadota</taxon>
        <taxon>Alphaproteobacteria</taxon>
        <taxon>Hyphomicrobiales</taxon>
        <taxon>Rhizobiaceae</taxon>
        <taxon>Hoeflea</taxon>
    </lineage>
</organism>
<dbReference type="Gene3D" id="3.30.2090.10">
    <property type="entry name" value="Multidrug efflux transporter AcrB TolC docking domain, DN and DC subdomains"/>
    <property type="match status" value="2"/>
</dbReference>
<dbReference type="Proteomes" id="UP000246352">
    <property type="component" value="Unassembled WGS sequence"/>
</dbReference>
<dbReference type="GO" id="GO:0005886">
    <property type="term" value="C:plasma membrane"/>
    <property type="evidence" value="ECO:0007669"/>
    <property type="project" value="TreeGrafter"/>
</dbReference>
<dbReference type="RefSeq" id="WP_245415319.1">
    <property type="nucleotide sequence ID" value="NZ_QGTR01000003.1"/>
</dbReference>
<feature type="transmembrane region" description="Helical" evidence="1">
    <location>
        <begin position="369"/>
        <end position="390"/>
    </location>
</feature>
<feature type="transmembrane region" description="Helical" evidence="1">
    <location>
        <begin position="509"/>
        <end position="529"/>
    </location>
</feature>
<feature type="transmembrane region" description="Helical" evidence="1">
    <location>
        <begin position="31"/>
        <end position="50"/>
    </location>
</feature>
<gene>
    <name evidence="2" type="ORF">DFR52_103135</name>
</gene>
<dbReference type="InterPro" id="IPR027463">
    <property type="entry name" value="AcrB_DN_DC_subdom"/>
</dbReference>
<sequence>MNVPLDPAGPPPGRRMSGGGILSTFVRHPNAANLLMVLMLLFGAFSIARINTQFFPPVDRPAVSVSVAWSGASAEDVETNIIAVLEPAVRYISGVDRMSSTASEGSGTIRLEFTEGTDIGQAMTDVETAVKGVGNLPEDAEEPGISRAEFFDPVASLSLSGTTSETLKRIWAKRIRDDLIDRGVDQINFTGLRAAEIRVEVPEIELRRLGTTIAAVAQTIAANSRDLPSGNVDGAVERQLRAVADAQGARQLSRIEVLARPTGEKVLLGDIASITDGFADDATRGFSGASPAIELDVRRAPSADTLETAAVLSAYLDEIRPQLPPGLELAVYDDSSEALQSRIWLLIKNGLGGLLLVVAILFLFLDARIALWVAMGIPVAMLATIGVMFVTGQTINMISLFALIMMLGIIVDDAIVVGEHTNTRLEMGDDPVAAAENGVRMMLTPVLAAMTTTLAAFAPIMLIGDTVGQLIGVLPLVVIAVLVSSLVECFFVLPGHLAHSLSARAAPAWSWWRQFLIALLIAVAVAGLGSRLAVDLTGSAAALSSVSAWLLALPLAQRVALVAVAALTVASLIEFGLLKLAIHGQGRADRGAGRRGGVPESRFRQGFDRRFNRFRDGPFNALVTLAWHWRYVTIAITIGLVMVVAVGLVRSGKVEFVFFPSPEAESITGTISFNAGLPEAEAFVAIASHEAVLLRIDRELSGTGSSAIRSVFTTYRGSSRSGGAQARIKVQLTTSEQRDVRTPDLVTAWSDAVPSLAGVSRFAISQVRGGPPGRDIEVRLQGDRSAALKAASADVIAALSGIDGVSGLDDDLPWGKPELVMQLTPQGAAFGFTVDEVGRQIRNAFDGVIPFRFPRNDDEVTVRLSQTQSAAGTAALRSLDLRSPGGQFVPLTEVVDLTERQGFATIQRRDGKSTASVTGDLDSAVITTDQVISRLEASGALDLIAARHGVSYSFGGRAEEQEKAFSDLQLGTVIALSVIYIVLAWVFASYWRPVAVMLIIPLGVVGAIFGHWLLGYQLTILSFIGLLGLAGIVVNDSIILVDRLEERRAEGDDLATAAIGASRDRFRAVLLTSLTTIGGLLPLVYETDLQAQFLLPMAITIVFGLAFTTVFVLFLIPALIGVGDDIVRGFALLYGRGRARPAREPV</sequence>
<feature type="transmembrane region" description="Helical" evidence="1">
    <location>
        <begin position="397"/>
        <end position="418"/>
    </location>
</feature>
<feature type="transmembrane region" description="Helical" evidence="1">
    <location>
        <begin position="343"/>
        <end position="363"/>
    </location>
</feature>
<comment type="caution">
    <text evidence="2">The sequence shown here is derived from an EMBL/GenBank/DDBJ whole genome shotgun (WGS) entry which is preliminary data.</text>
</comment>
<keyword evidence="3" id="KW-1185">Reference proteome</keyword>
<proteinExistence type="predicted"/>
<dbReference type="SUPFAM" id="SSF82693">
    <property type="entry name" value="Multidrug efflux transporter AcrB pore domain, PN1, PN2, PC1 and PC2 subdomains"/>
    <property type="match status" value="2"/>
</dbReference>